<gene>
    <name evidence="2" type="ORF">Tci_586195</name>
</gene>
<feature type="region of interest" description="Disordered" evidence="1">
    <location>
        <begin position="98"/>
        <end position="118"/>
    </location>
</feature>
<dbReference type="AlphaFoldDB" id="A0A699J6W4"/>
<organism evidence="2">
    <name type="scientific">Tanacetum cinerariifolium</name>
    <name type="common">Dalmatian daisy</name>
    <name type="synonym">Chrysanthemum cinerariifolium</name>
    <dbReference type="NCBI Taxonomy" id="118510"/>
    <lineage>
        <taxon>Eukaryota</taxon>
        <taxon>Viridiplantae</taxon>
        <taxon>Streptophyta</taxon>
        <taxon>Embryophyta</taxon>
        <taxon>Tracheophyta</taxon>
        <taxon>Spermatophyta</taxon>
        <taxon>Magnoliopsida</taxon>
        <taxon>eudicotyledons</taxon>
        <taxon>Gunneridae</taxon>
        <taxon>Pentapetalae</taxon>
        <taxon>asterids</taxon>
        <taxon>campanulids</taxon>
        <taxon>Asterales</taxon>
        <taxon>Asteraceae</taxon>
        <taxon>Asteroideae</taxon>
        <taxon>Anthemideae</taxon>
        <taxon>Anthemidinae</taxon>
        <taxon>Tanacetum</taxon>
    </lineage>
</organism>
<name>A0A699J6W4_TANCI</name>
<feature type="compositionally biased region" description="Polar residues" evidence="1">
    <location>
        <begin position="107"/>
        <end position="117"/>
    </location>
</feature>
<accession>A0A699J6W4</accession>
<comment type="caution">
    <text evidence="2">The sequence shown here is derived from an EMBL/GenBank/DDBJ whole genome shotgun (WGS) entry which is preliminary data.</text>
</comment>
<proteinExistence type="predicted"/>
<sequence>MAEASLTQFELKKILLDKLGKSKSYGAVEEHKDLYDALVKSYQLDKDLFDSYGKMYSLKRGRKDKDKDEHPPARSDHGLKKRKTKEQVFETADIEMPQDQRDDMGNTVDQPTSSDLDQQMVKVGKPPTTFDELMSTPIDFSTYVLHYLEIENLTQEHPIGPAFNLFKRTCESRVELEFHFEECYKDVTDKLDWTNPEGHKYPFNLIKHIPLIKDQGRQVVPANFFFNNDLEYPKGGSLSSKYITSTTKTRLLSMILFKA</sequence>
<evidence type="ECO:0000256" key="1">
    <source>
        <dbReference type="SAM" id="MobiDB-lite"/>
    </source>
</evidence>
<dbReference type="EMBL" id="BKCJ010375433">
    <property type="protein sequence ID" value="GFA14223.1"/>
    <property type="molecule type" value="Genomic_DNA"/>
</dbReference>
<reference evidence="2" key="1">
    <citation type="journal article" date="2019" name="Sci. Rep.">
        <title>Draft genome of Tanacetum cinerariifolium, the natural source of mosquito coil.</title>
        <authorList>
            <person name="Yamashiro T."/>
            <person name="Shiraishi A."/>
            <person name="Satake H."/>
            <person name="Nakayama K."/>
        </authorList>
    </citation>
    <scope>NUCLEOTIDE SEQUENCE</scope>
</reference>
<feature type="region of interest" description="Disordered" evidence="1">
    <location>
        <begin position="60"/>
        <end position="86"/>
    </location>
</feature>
<evidence type="ECO:0000313" key="2">
    <source>
        <dbReference type="EMBL" id="GFA14223.1"/>
    </source>
</evidence>
<protein>
    <submittedName>
        <fullName evidence="2">Uncharacterized protein</fullName>
    </submittedName>
</protein>
<feature type="compositionally biased region" description="Basic and acidic residues" evidence="1">
    <location>
        <begin position="63"/>
        <end position="78"/>
    </location>
</feature>